<dbReference type="Proteomes" id="UP000248395">
    <property type="component" value="Unassembled WGS sequence"/>
</dbReference>
<dbReference type="GO" id="GO:0046872">
    <property type="term" value="F:metal ion binding"/>
    <property type="evidence" value="ECO:0007669"/>
    <property type="project" value="UniProtKB-KW"/>
</dbReference>
<sequence>MTGKQFWTDPYQTTLSTTVTQVDGAQLWLQDTIFYAFSGGQESDAGTIGGWPVLQADTQGLDIVYTLPAGHGLQAGDAVPVQIDWSRRYRLMRLHFAAELTLETIYRDFAGVEKIGAHIAADKARIDFALPEPITPHLPAITAKVQGLIDADSAIISAFSDMEAQRRYWEVPGYCRVPCGGTHLRRTGEVGRIALKRKNIGKGKERVEITLLENDAC</sequence>
<dbReference type="SUPFAM" id="SSF50447">
    <property type="entry name" value="Translation proteins"/>
    <property type="match status" value="1"/>
</dbReference>
<gene>
    <name evidence="5" type="ORF">DFR38_109101</name>
</gene>
<dbReference type="Pfam" id="PF07973">
    <property type="entry name" value="tRNA_SAD"/>
    <property type="match status" value="1"/>
</dbReference>
<dbReference type="Gene3D" id="2.40.30.130">
    <property type="match status" value="1"/>
</dbReference>
<name>A0A318JA29_9NEIS</name>
<dbReference type="EMBL" id="QJKC01000009">
    <property type="protein sequence ID" value="PXX46259.1"/>
    <property type="molecule type" value="Genomic_DNA"/>
</dbReference>
<dbReference type="InterPro" id="IPR012947">
    <property type="entry name" value="tRNA_SAD"/>
</dbReference>
<organism evidence="5 6">
    <name type="scientific">Aquitalea magnusonii</name>
    <dbReference type="NCBI Taxonomy" id="332411"/>
    <lineage>
        <taxon>Bacteria</taxon>
        <taxon>Pseudomonadati</taxon>
        <taxon>Pseudomonadota</taxon>
        <taxon>Betaproteobacteria</taxon>
        <taxon>Neisseriales</taxon>
        <taxon>Chromobacteriaceae</taxon>
        <taxon>Aquitalea</taxon>
    </lineage>
</organism>
<evidence type="ECO:0000313" key="6">
    <source>
        <dbReference type="Proteomes" id="UP000248395"/>
    </source>
</evidence>
<dbReference type="GO" id="GO:0005524">
    <property type="term" value="F:ATP binding"/>
    <property type="evidence" value="ECO:0007669"/>
    <property type="project" value="InterPro"/>
</dbReference>
<keyword evidence="6" id="KW-1185">Reference proteome</keyword>
<evidence type="ECO:0000313" key="5">
    <source>
        <dbReference type="EMBL" id="PXX46259.1"/>
    </source>
</evidence>
<comment type="caution">
    <text evidence="5">The sequence shown here is derived from an EMBL/GenBank/DDBJ whole genome shotgun (WGS) entry which is preliminary data.</text>
</comment>
<dbReference type="PANTHER" id="PTHR43462:SF1">
    <property type="entry name" value="ALANYL-TRNA EDITING PROTEIN AARSD1"/>
    <property type="match status" value="1"/>
</dbReference>
<reference evidence="5 6" key="1">
    <citation type="submission" date="2018-05" db="EMBL/GenBank/DDBJ databases">
        <title>Genomic Encyclopedia of Type Strains, Phase IV (KMG-IV): sequencing the most valuable type-strain genomes for metagenomic binning, comparative biology and taxonomic classification.</title>
        <authorList>
            <person name="Goeker M."/>
        </authorList>
    </citation>
    <scope>NUCLEOTIDE SEQUENCE [LARGE SCALE GENOMIC DNA]</scope>
    <source>
        <strain evidence="5 6">DSM 25134</strain>
    </source>
</reference>
<dbReference type="InterPro" id="IPR009000">
    <property type="entry name" value="Transl_B-barrel_sf"/>
</dbReference>
<feature type="domain" description="Threonyl/alanyl tRNA synthetase SAD" evidence="4">
    <location>
        <begin position="166"/>
        <end position="208"/>
    </location>
</feature>
<dbReference type="InterPro" id="IPR051335">
    <property type="entry name" value="Alanyl-tRNA_Editing_Enzymes"/>
</dbReference>
<accession>A0A318JA29</accession>
<keyword evidence="3" id="KW-0862">Zinc</keyword>
<comment type="cofactor">
    <cofactor evidence="1">
        <name>Zn(2+)</name>
        <dbReference type="ChEBI" id="CHEBI:29105"/>
    </cofactor>
</comment>
<dbReference type="AlphaFoldDB" id="A0A318JA29"/>
<dbReference type="OrthoDB" id="9812949at2"/>
<dbReference type="RefSeq" id="WP_059286253.1">
    <property type="nucleotide sequence ID" value="NZ_LNQU01000067.1"/>
</dbReference>
<dbReference type="InterPro" id="IPR018163">
    <property type="entry name" value="Thr/Ala-tRNA-synth_IIc_edit"/>
</dbReference>
<dbReference type="GO" id="GO:0002161">
    <property type="term" value="F:aminoacyl-tRNA deacylase activity"/>
    <property type="evidence" value="ECO:0007669"/>
    <property type="project" value="UniProtKB-ARBA"/>
</dbReference>
<dbReference type="GO" id="GO:0004812">
    <property type="term" value="F:aminoacyl-tRNA ligase activity"/>
    <property type="evidence" value="ECO:0007669"/>
    <property type="project" value="InterPro"/>
</dbReference>
<dbReference type="GO" id="GO:0043039">
    <property type="term" value="P:tRNA aminoacylation"/>
    <property type="evidence" value="ECO:0007669"/>
    <property type="project" value="InterPro"/>
</dbReference>
<evidence type="ECO:0000259" key="4">
    <source>
        <dbReference type="SMART" id="SM00863"/>
    </source>
</evidence>
<dbReference type="Gene3D" id="3.30.980.10">
    <property type="entry name" value="Threonyl-trna Synthetase, Chain A, domain 2"/>
    <property type="match status" value="1"/>
</dbReference>
<proteinExistence type="predicted"/>
<keyword evidence="2" id="KW-0479">Metal-binding</keyword>
<evidence type="ECO:0000256" key="3">
    <source>
        <dbReference type="ARBA" id="ARBA00022833"/>
    </source>
</evidence>
<protein>
    <submittedName>
        <fullName evidence="5">Ser-tRNA(Ala) deacylase AlaX</fullName>
    </submittedName>
</protein>
<evidence type="ECO:0000256" key="1">
    <source>
        <dbReference type="ARBA" id="ARBA00001947"/>
    </source>
</evidence>
<dbReference type="SUPFAM" id="SSF55186">
    <property type="entry name" value="ThrRS/AlaRS common domain"/>
    <property type="match status" value="1"/>
</dbReference>
<dbReference type="SMART" id="SM00863">
    <property type="entry name" value="tRNA_SAD"/>
    <property type="match status" value="1"/>
</dbReference>
<dbReference type="PANTHER" id="PTHR43462">
    <property type="entry name" value="ALANYL-TRNA EDITING PROTEIN"/>
    <property type="match status" value="1"/>
</dbReference>
<evidence type="ECO:0000256" key="2">
    <source>
        <dbReference type="ARBA" id="ARBA00022723"/>
    </source>
</evidence>